<sequence length="191" mass="21209">MKLIFATHNPGKIKEMQELLAGSGIEVLSADEAGVNEDVVEDGLTFEENALKKARFVCKKTGECAVADDSGICINALNGAPGVFTARWAGEGNDLIDFTLNQIKDIVEENLGAQFRCFVALVKPDGQEFLFEGRSNGRLIKERRGTAHPKLPYDQIFIPEGHIQTFAEMSHEEKHELSHRGQAFKKLKDFF</sequence>
<feature type="active site" description="Proton acceptor" evidence="10">
    <location>
        <position position="69"/>
    </location>
</feature>
<name>A0A0G1JK03_9BACT</name>
<dbReference type="HAMAP" id="MF_01405">
    <property type="entry name" value="Non_canon_purine_NTPase"/>
    <property type="match status" value="1"/>
</dbReference>
<comment type="caution">
    <text evidence="12">The sequence shown here is derived from an EMBL/GenBank/DDBJ whole genome shotgun (WGS) entry which is preliminary data.</text>
</comment>
<dbReference type="GO" id="GO:0036222">
    <property type="term" value="F:XTP diphosphatase activity"/>
    <property type="evidence" value="ECO:0007669"/>
    <property type="project" value="UniProtKB-UniRule"/>
</dbReference>
<comment type="caution">
    <text evidence="10">Lacks conserved residue(s) required for the propagation of feature annotation.</text>
</comment>
<organism evidence="12 13">
    <name type="scientific">Candidatus Uhrbacteria bacterium GW2011_GWF2_44_350</name>
    <dbReference type="NCBI Taxonomy" id="1619000"/>
    <lineage>
        <taxon>Bacteria</taxon>
        <taxon>Candidatus Uhriibacteriota</taxon>
    </lineage>
</organism>
<evidence type="ECO:0000256" key="1">
    <source>
        <dbReference type="ARBA" id="ARBA00008023"/>
    </source>
</evidence>
<feature type="binding site" evidence="10">
    <location>
        <begin position="179"/>
        <end position="180"/>
    </location>
    <ligand>
        <name>substrate</name>
    </ligand>
</feature>
<evidence type="ECO:0000256" key="6">
    <source>
        <dbReference type="ARBA" id="ARBA00022842"/>
    </source>
</evidence>
<reference evidence="12 13" key="1">
    <citation type="journal article" date="2015" name="Nature">
        <title>rRNA introns, odd ribosomes, and small enigmatic genomes across a large radiation of phyla.</title>
        <authorList>
            <person name="Brown C.T."/>
            <person name="Hug L.A."/>
            <person name="Thomas B.C."/>
            <person name="Sharon I."/>
            <person name="Castelle C.J."/>
            <person name="Singh A."/>
            <person name="Wilkins M.J."/>
            <person name="Williams K.H."/>
            <person name="Banfield J.F."/>
        </authorList>
    </citation>
    <scope>NUCLEOTIDE SEQUENCE [LARGE SCALE GENOMIC DNA]</scope>
</reference>
<dbReference type="EMBL" id="LCJB01000010">
    <property type="protein sequence ID" value="KKT71713.1"/>
    <property type="molecule type" value="Genomic_DNA"/>
</dbReference>
<dbReference type="InterPro" id="IPR020922">
    <property type="entry name" value="dITP/XTP_pyrophosphatase"/>
</dbReference>
<dbReference type="GO" id="GO:0046872">
    <property type="term" value="F:metal ion binding"/>
    <property type="evidence" value="ECO:0007669"/>
    <property type="project" value="UniProtKB-KW"/>
</dbReference>
<feature type="binding site" evidence="10">
    <location>
        <position position="69"/>
    </location>
    <ligand>
        <name>Mg(2+)</name>
        <dbReference type="ChEBI" id="CHEBI:18420"/>
    </ligand>
</feature>
<keyword evidence="3 10" id="KW-0479">Metal-binding</keyword>
<evidence type="ECO:0000313" key="12">
    <source>
        <dbReference type="EMBL" id="KKT71713.1"/>
    </source>
</evidence>
<keyword evidence="4 10" id="KW-0547">Nucleotide-binding</keyword>
<gene>
    <name evidence="12" type="ORF">UW63_C0010G0014</name>
</gene>
<keyword evidence="6 10" id="KW-0460">Magnesium</keyword>
<dbReference type="CDD" id="cd00515">
    <property type="entry name" value="HAM1"/>
    <property type="match status" value="1"/>
</dbReference>
<dbReference type="InterPro" id="IPR002637">
    <property type="entry name" value="RdgB/HAM1"/>
</dbReference>
<dbReference type="GO" id="GO:0009146">
    <property type="term" value="P:purine nucleoside triphosphate catabolic process"/>
    <property type="evidence" value="ECO:0007669"/>
    <property type="project" value="UniProtKB-UniRule"/>
</dbReference>
<feature type="binding site" evidence="10">
    <location>
        <position position="174"/>
    </location>
    <ligand>
        <name>substrate</name>
    </ligand>
</feature>
<dbReference type="GO" id="GO:0005829">
    <property type="term" value="C:cytosol"/>
    <property type="evidence" value="ECO:0007669"/>
    <property type="project" value="TreeGrafter"/>
</dbReference>
<evidence type="ECO:0000256" key="11">
    <source>
        <dbReference type="RuleBase" id="RU003781"/>
    </source>
</evidence>
<proteinExistence type="inferred from homology"/>
<accession>A0A0G1JK03</accession>
<dbReference type="NCBIfam" id="TIGR00042">
    <property type="entry name" value="RdgB/HAM1 family non-canonical purine NTP pyrophosphatase"/>
    <property type="match status" value="1"/>
</dbReference>
<evidence type="ECO:0000256" key="4">
    <source>
        <dbReference type="ARBA" id="ARBA00022741"/>
    </source>
</evidence>
<evidence type="ECO:0000256" key="9">
    <source>
        <dbReference type="ARBA" id="ARBA00052017"/>
    </source>
</evidence>
<keyword evidence="7 10" id="KW-0546">Nucleotide metabolism</keyword>
<dbReference type="Gene3D" id="3.90.950.10">
    <property type="match status" value="1"/>
</dbReference>
<keyword evidence="5 10" id="KW-0378">Hydrolase</keyword>
<dbReference type="Pfam" id="PF01725">
    <property type="entry name" value="Ham1p_like"/>
    <property type="match status" value="1"/>
</dbReference>
<dbReference type="GO" id="GO:0000166">
    <property type="term" value="F:nucleotide binding"/>
    <property type="evidence" value="ECO:0007669"/>
    <property type="project" value="UniProtKB-KW"/>
</dbReference>
<evidence type="ECO:0000256" key="2">
    <source>
        <dbReference type="ARBA" id="ARBA00011738"/>
    </source>
</evidence>
<comment type="catalytic activity">
    <reaction evidence="10">
        <text>ITP + H2O = IMP + diphosphate + H(+)</text>
        <dbReference type="Rhea" id="RHEA:29399"/>
        <dbReference type="ChEBI" id="CHEBI:15377"/>
        <dbReference type="ChEBI" id="CHEBI:15378"/>
        <dbReference type="ChEBI" id="CHEBI:33019"/>
        <dbReference type="ChEBI" id="CHEBI:58053"/>
        <dbReference type="ChEBI" id="CHEBI:61402"/>
        <dbReference type="EC" id="3.6.1.66"/>
    </reaction>
</comment>
<dbReference type="PANTHER" id="PTHR11067">
    <property type="entry name" value="INOSINE TRIPHOSPHATE PYROPHOSPHATASE/HAM1 PROTEIN"/>
    <property type="match status" value="1"/>
</dbReference>
<dbReference type="GO" id="GO:0009117">
    <property type="term" value="P:nucleotide metabolic process"/>
    <property type="evidence" value="ECO:0007669"/>
    <property type="project" value="UniProtKB-KW"/>
</dbReference>
<dbReference type="FunFam" id="3.90.950.10:FF:000001">
    <property type="entry name" value="dITP/XTP pyrophosphatase"/>
    <property type="match status" value="1"/>
</dbReference>
<evidence type="ECO:0000256" key="10">
    <source>
        <dbReference type="HAMAP-Rule" id="MF_01405"/>
    </source>
</evidence>
<dbReference type="PATRIC" id="fig|1619000.3.peg.224"/>
<dbReference type="InterPro" id="IPR029001">
    <property type="entry name" value="ITPase-like_fam"/>
</dbReference>
<comment type="subunit">
    <text evidence="2 10">Homodimer.</text>
</comment>
<evidence type="ECO:0000256" key="3">
    <source>
        <dbReference type="ARBA" id="ARBA00022723"/>
    </source>
</evidence>
<dbReference type="EC" id="3.6.1.66" evidence="10"/>
<dbReference type="GO" id="GO:0035870">
    <property type="term" value="F:dITP diphosphatase activity"/>
    <property type="evidence" value="ECO:0007669"/>
    <property type="project" value="UniProtKB-UniRule"/>
</dbReference>
<comment type="catalytic activity">
    <reaction evidence="9 10">
        <text>XTP + H2O = XMP + diphosphate + H(+)</text>
        <dbReference type="Rhea" id="RHEA:28610"/>
        <dbReference type="ChEBI" id="CHEBI:15377"/>
        <dbReference type="ChEBI" id="CHEBI:15378"/>
        <dbReference type="ChEBI" id="CHEBI:33019"/>
        <dbReference type="ChEBI" id="CHEBI:57464"/>
        <dbReference type="ChEBI" id="CHEBI:61314"/>
        <dbReference type="EC" id="3.6.1.66"/>
    </reaction>
</comment>
<dbReference type="Proteomes" id="UP000034154">
    <property type="component" value="Unassembled WGS sequence"/>
</dbReference>
<dbReference type="AlphaFoldDB" id="A0A0G1JK03"/>
<evidence type="ECO:0000313" key="13">
    <source>
        <dbReference type="Proteomes" id="UP000034154"/>
    </source>
</evidence>
<dbReference type="PANTHER" id="PTHR11067:SF9">
    <property type="entry name" value="INOSINE TRIPHOSPHATE PYROPHOSPHATASE"/>
    <property type="match status" value="1"/>
</dbReference>
<feature type="binding site" evidence="10">
    <location>
        <position position="70"/>
    </location>
    <ligand>
        <name>substrate</name>
    </ligand>
</feature>
<dbReference type="SUPFAM" id="SSF52972">
    <property type="entry name" value="ITPase-like"/>
    <property type="match status" value="1"/>
</dbReference>
<protein>
    <recommendedName>
        <fullName evidence="10">dITP/XTP pyrophosphatase</fullName>
        <ecNumber evidence="10">3.6.1.66</ecNumber>
    </recommendedName>
    <alternativeName>
        <fullName evidence="10">Non-canonical purine NTP pyrophosphatase</fullName>
    </alternativeName>
    <alternativeName>
        <fullName evidence="10">Non-standard purine NTP pyrophosphatase</fullName>
    </alternativeName>
    <alternativeName>
        <fullName evidence="10">Nucleoside-triphosphate diphosphatase</fullName>
    </alternativeName>
    <alternativeName>
        <fullName evidence="10">Nucleoside-triphosphate pyrophosphatase</fullName>
        <shortName evidence="10">NTPase</shortName>
    </alternativeName>
</protein>
<comment type="cofactor">
    <cofactor evidence="10">
        <name>Mg(2+)</name>
        <dbReference type="ChEBI" id="CHEBI:18420"/>
    </cofactor>
    <text evidence="10">Binds 1 Mg(2+) ion per subunit.</text>
</comment>
<evidence type="ECO:0000256" key="5">
    <source>
        <dbReference type="ARBA" id="ARBA00022801"/>
    </source>
</evidence>
<dbReference type="GO" id="GO:0036220">
    <property type="term" value="F:ITP diphosphatase activity"/>
    <property type="evidence" value="ECO:0007669"/>
    <property type="project" value="UniProtKB-UniRule"/>
</dbReference>
<comment type="function">
    <text evidence="10">Pyrophosphatase that catalyzes the hydrolysis of nucleoside triphosphates to their monophosphate derivatives, with a high preference for the non-canonical purine nucleotides XTP (xanthosine triphosphate), dITP (deoxyinosine triphosphate) and ITP. Seems to function as a house-cleaning enzyme that removes non-canonical purine nucleotides from the nucleotide pool, thus preventing their incorporation into DNA/RNA and avoiding chromosomal lesions.</text>
</comment>
<feature type="binding site" evidence="10">
    <location>
        <begin position="7"/>
        <end position="12"/>
    </location>
    <ligand>
        <name>substrate</name>
    </ligand>
</feature>
<dbReference type="GO" id="GO:0017111">
    <property type="term" value="F:ribonucleoside triphosphate phosphatase activity"/>
    <property type="evidence" value="ECO:0007669"/>
    <property type="project" value="InterPro"/>
</dbReference>
<comment type="catalytic activity">
    <reaction evidence="8 10">
        <text>dITP + H2O = dIMP + diphosphate + H(+)</text>
        <dbReference type="Rhea" id="RHEA:28342"/>
        <dbReference type="ChEBI" id="CHEBI:15377"/>
        <dbReference type="ChEBI" id="CHEBI:15378"/>
        <dbReference type="ChEBI" id="CHEBI:33019"/>
        <dbReference type="ChEBI" id="CHEBI:61194"/>
        <dbReference type="ChEBI" id="CHEBI:61382"/>
        <dbReference type="EC" id="3.6.1.66"/>
    </reaction>
</comment>
<evidence type="ECO:0000256" key="7">
    <source>
        <dbReference type="ARBA" id="ARBA00023080"/>
    </source>
</evidence>
<comment type="similarity">
    <text evidence="1 10 11">Belongs to the HAM1 NTPase family.</text>
</comment>
<evidence type="ECO:0000256" key="8">
    <source>
        <dbReference type="ARBA" id="ARBA00051875"/>
    </source>
</evidence>